<dbReference type="OrthoDB" id="9802944at2"/>
<keyword evidence="4" id="KW-0175">Coiled coil</keyword>
<dbReference type="SMART" id="SM00422">
    <property type="entry name" value="HTH_MERR"/>
    <property type="match status" value="1"/>
</dbReference>
<proteinExistence type="predicted"/>
<evidence type="ECO:0000313" key="7">
    <source>
        <dbReference type="Proteomes" id="UP000315252"/>
    </source>
</evidence>
<dbReference type="InterPro" id="IPR009061">
    <property type="entry name" value="DNA-bd_dom_put_sf"/>
</dbReference>
<comment type="caution">
    <text evidence="6">The sequence shown here is derived from an EMBL/GenBank/DDBJ whole genome shotgun (WGS) entry which is preliminary data.</text>
</comment>
<evidence type="ECO:0000313" key="6">
    <source>
        <dbReference type="EMBL" id="TQV81719.1"/>
    </source>
</evidence>
<gene>
    <name evidence="6" type="ORF">FKG95_05585</name>
</gene>
<dbReference type="InterPro" id="IPR000551">
    <property type="entry name" value="MerR-type_HTH_dom"/>
</dbReference>
<dbReference type="Pfam" id="PF09278">
    <property type="entry name" value="MerR-DNA-bind"/>
    <property type="match status" value="1"/>
</dbReference>
<evidence type="ECO:0000256" key="1">
    <source>
        <dbReference type="ARBA" id="ARBA00023015"/>
    </source>
</evidence>
<name>A0A545TWX9_9PROT</name>
<organism evidence="6 7">
    <name type="scientific">Denitrobaculum tricleocarpae</name>
    <dbReference type="NCBI Taxonomy" id="2591009"/>
    <lineage>
        <taxon>Bacteria</taxon>
        <taxon>Pseudomonadati</taxon>
        <taxon>Pseudomonadota</taxon>
        <taxon>Alphaproteobacteria</taxon>
        <taxon>Rhodospirillales</taxon>
        <taxon>Rhodospirillaceae</taxon>
        <taxon>Denitrobaculum</taxon>
    </lineage>
</organism>
<evidence type="ECO:0000259" key="5">
    <source>
        <dbReference type="PROSITE" id="PS50937"/>
    </source>
</evidence>
<dbReference type="PANTHER" id="PTHR30204:SF94">
    <property type="entry name" value="HEAVY METAL-DEPENDENT TRANSCRIPTIONAL REGULATOR HI_0293-RELATED"/>
    <property type="match status" value="1"/>
</dbReference>
<dbReference type="RefSeq" id="WP_142895350.1">
    <property type="nucleotide sequence ID" value="NZ_ML660053.1"/>
</dbReference>
<protein>
    <submittedName>
        <fullName evidence="6">Helix-turn-helix domain-containing protein</fullName>
    </submittedName>
</protein>
<dbReference type="SUPFAM" id="SSF46955">
    <property type="entry name" value="Putative DNA-binding domain"/>
    <property type="match status" value="1"/>
</dbReference>
<evidence type="ECO:0000256" key="4">
    <source>
        <dbReference type="SAM" id="Coils"/>
    </source>
</evidence>
<dbReference type="Pfam" id="PF00376">
    <property type="entry name" value="MerR"/>
    <property type="match status" value="1"/>
</dbReference>
<dbReference type="GO" id="GO:0003700">
    <property type="term" value="F:DNA-binding transcription factor activity"/>
    <property type="evidence" value="ECO:0007669"/>
    <property type="project" value="InterPro"/>
</dbReference>
<dbReference type="PROSITE" id="PS00552">
    <property type="entry name" value="HTH_MERR_1"/>
    <property type="match status" value="1"/>
</dbReference>
<dbReference type="PRINTS" id="PR00040">
    <property type="entry name" value="HTHMERR"/>
</dbReference>
<feature type="domain" description="HTH merR-type" evidence="5">
    <location>
        <begin position="8"/>
        <end position="77"/>
    </location>
</feature>
<reference evidence="6 7" key="1">
    <citation type="submission" date="2019-06" db="EMBL/GenBank/DDBJ databases">
        <title>Whole genome sequence for Rhodospirillaceae sp. R148.</title>
        <authorList>
            <person name="Wang G."/>
        </authorList>
    </citation>
    <scope>NUCLEOTIDE SEQUENCE [LARGE SCALE GENOMIC DNA]</scope>
    <source>
        <strain evidence="6 7">R148</strain>
    </source>
</reference>
<dbReference type="Gene3D" id="1.10.1660.10">
    <property type="match status" value="1"/>
</dbReference>
<dbReference type="CDD" id="cd04785">
    <property type="entry name" value="HTH_CadR-PbrR-like"/>
    <property type="match status" value="1"/>
</dbReference>
<evidence type="ECO:0000256" key="2">
    <source>
        <dbReference type="ARBA" id="ARBA00023125"/>
    </source>
</evidence>
<dbReference type="Proteomes" id="UP000315252">
    <property type="component" value="Unassembled WGS sequence"/>
</dbReference>
<dbReference type="EMBL" id="VHSH01000002">
    <property type="protein sequence ID" value="TQV81719.1"/>
    <property type="molecule type" value="Genomic_DNA"/>
</dbReference>
<accession>A0A545TWX9</accession>
<dbReference type="AlphaFoldDB" id="A0A545TWX9"/>
<keyword evidence="7" id="KW-1185">Reference proteome</keyword>
<keyword evidence="3" id="KW-0804">Transcription</keyword>
<dbReference type="InterPro" id="IPR047057">
    <property type="entry name" value="MerR_fam"/>
</dbReference>
<evidence type="ECO:0000256" key="3">
    <source>
        <dbReference type="ARBA" id="ARBA00023163"/>
    </source>
</evidence>
<keyword evidence="2" id="KW-0238">DNA-binding</keyword>
<sequence>MPGKSPQSFTIGRLSRETGCKIPTIRYYEQIGLLPEPGRSAGNQRVYGQQHLSRLAFIRHSRELGFSQAEIRQLLNLADHPEQPCAEVNAIAQRHLDEVNRRIERLESLKAELERMVHACQGGKVGDCRVIDTLADLAHSQCLSPKH</sequence>
<dbReference type="InterPro" id="IPR015358">
    <property type="entry name" value="Tscrpt_reg_MerR_DNA-bd"/>
</dbReference>
<feature type="coiled-coil region" evidence="4">
    <location>
        <begin position="89"/>
        <end position="116"/>
    </location>
</feature>
<keyword evidence="1" id="KW-0805">Transcription regulation</keyword>
<dbReference type="PANTHER" id="PTHR30204">
    <property type="entry name" value="REDOX-CYCLING DRUG-SENSING TRANSCRIPTIONAL ACTIVATOR SOXR"/>
    <property type="match status" value="1"/>
</dbReference>
<dbReference type="PROSITE" id="PS50937">
    <property type="entry name" value="HTH_MERR_2"/>
    <property type="match status" value="1"/>
</dbReference>
<dbReference type="GO" id="GO:0003677">
    <property type="term" value="F:DNA binding"/>
    <property type="evidence" value="ECO:0007669"/>
    <property type="project" value="UniProtKB-KW"/>
</dbReference>